<keyword evidence="4 8" id="KW-1133">Transmembrane helix</keyword>
<organism evidence="10 11">
    <name type="scientific">[Ruminococcus] lactaris CC59_002D</name>
    <dbReference type="NCBI Taxonomy" id="1073376"/>
    <lineage>
        <taxon>Bacteria</taxon>
        <taxon>Bacillati</taxon>
        <taxon>Bacillota</taxon>
        <taxon>Clostridia</taxon>
        <taxon>Lachnospirales</taxon>
        <taxon>Lachnospiraceae</taxon>
        <taxon>Mediterraneibacter</taxon>
    </lineage>
</organism>
<reference evidence="10 11" key="1">
    <citation type="submission" date="2013-10" db="EMBL/GenBank/DDBJ databases">
        <title>The Genome Sequence of Ruminococcus lactaris CC59_002D.</title>
        <authorList>
            <consortium name="The Broad Institute Genomics Platform"/>
            <person name="Earl A."/>
            <person name="Allen-Vercoe E."/>
            <person name="Daigneault M."/>
            <person name="Young S.K."/>
            <person name="Zeng Q."/>
            <person name="Gargeya S."/>
            <person name="Fitzgerald M."/>
            <person name="Abouelleil A."/>
            <person name="Alvarado L."/>
            <person name="Chapman S.B."/>
            <person name="Gainer-Dewar J."/>
            <person name="Goldberg J."/>
            <person name="Griggs A."/>
            <person name="Gujja S."/>
            <person name="Hansen M."/>
            <person name="Howarth C."/>
            <person name="Imamovic A."/>
            <person name="Ireland A."/>
            <person name="Larimer J."/>
            <person name="McCowan C."/>
            <person name="Murphy C."/>
            <person name="Pearson M."/>
            <person name="Poon T.W."/>
            <person name="Priest M."/>
            <person name="Roberts A."/>
            <person name="Saif S."/>
            <person name="Shea T."/>
            <person name="Sykes S."/>
            <person name="Wortman J."/>
            <person name="Nusbaum C."/>
            <person name="Birren B."/>
        </authorList>
    </citation>
    <scope>NUCLEOTIDE SEQUENCE [LARGE SCALE GENOMIC DNA]</scope>
    <source>
        <strain evidence="10 11">CC59_002D</strain>
    </source>
</reference>
<feature type="transmembrane region" description="Helical" evidence="8">
    <location>
        <begin position="26"/>
        <end position="44"/>
    </location>
</feature>
<gene>
    <name evidence="10" type="ORF">HMPREF1202_00516</name>
</gene>
<evidence type="ECO:0000259" key="9">
    <source>
        <dbReference type="Pfam" id="PF02687"/>
    </source>
</evidence>
<dbReference type="Pfam" id="PF02687">
    <property type="entry name" value="FtsX"/>
    <property type="match status" value="1"/>
</dbReference>
<protein>
    <recommendedName>
        <fullName evidence="9">ABC3 transporter permease C-terminal domain-containing protein</fullName>
    </recommendedName>
</protein>
<keyword evidence="2" id="KW-1003">Cell membrane</keyword>
<feature type="transmembrane region" description="Helical" evidence="8">
    <location>
        <begin position="264"/>
        <end position="284"/>
    </location>
</feature>
<dbReference type="GO" id="GO:0005886">
    <property type="term" value="C:plasma membrane"/>
    <property type="evidence" value="ECO:0007669"/>
    <property type="project" value="UniProtKB-SubCell"/>
</dbReference>
<accession>V8CE73</accession>
<feature type="transmembrane region" description="Helical" evidence="8">
    <location>
        <begin position="441"/>
        <end position="464"/>
    </location>
</feature>
<keyword evidence="3 8" id="KW-0812">Transmembrane</keyword>
<feature type="compositionally biased region" description="Basic and acidic residues" evidence="7">
    <location>
        <begin position="600"/>
        <end position="610"/>
    </location>
</feature>
<dbReference type="HOGENOM" id="CLU_010964_1_0_9"/>
<evidence type="ECO:0000256" key="5">
    <source>
        <dbReference type="ARBA" id="ARBA00023136"/>
    </source>
</evidence>
<dbReference type="RefSeq" id="WP_023920908.1">
    <property type="nucleotide sequence ID" value="NZ_KI669407.1"/>
</dbReference>
<comment type="subcellular location">
    <subcellularLocation>
        <location evidence="1">Cell membrane</location>
        <topology evidence="1">Multi-pass membrane protein</topology>
    </subcellularLocation>
</comment>
<name>V8CE73_9FIRM</name>
<evidence type="ECO:0000256" key="2">
    <source>
        <dbReference type="ARBA" id="ARBA00022475"/>
    </source>
</evidence>
<evidence type="ECO:0000313" key="10">
    <source>
        <dbReference type="EMBL" id="ETD25320.1"/>
    </source>
</evidence>
<dbReference type="OrthoDB" id="1694171at2"/>
<comment type="similarity">
    <text evidence="6">Belongs to the ABC-4 integral membrane protein family.</text>
</comment>
<dbReference type="InterPro" id="IPR003838">
    <property type="entry name" value="ABC3_permease_C"/>
</dbReference>
<dbReference type="PANTHER" id="PTHR30572">
    <property type="entry name" value="MEMBRANE COMPONENT OF TRANSPORTER-RELATED"/>
    <property type="match status" value="1"/>
</dbReference>
<proteinExistence type="inferred from homology"/>
<feature type="transmembrane region" description="Helical" evidence="8">
    <location>
        <begin position="359"/>
        <end position="380"/>
    </location>
</feature>
<feature type="transmembrane region" description="Helical" evidence="8">
    <location>
        <begin position="848"/>
        <end position="867"/>
    </location>
</feature>
<evidence type="ECO:0000256" key="6">
    <source>
        <dbReference type="ARBA" id="ARBA00038076"/>
    </source>
</evidence>
<dbReference type="Proteomes" id="UP000018683">
    <property type="component" value="Unassembled WGS sequence"/>
</dbReference>
<feature type="domain" description="ABC3 transporter permease C-terminal" evidence="9">
    <location>
        <begin position="798"/>
        <end position="901"/>
    </location>
</feature>
<feature type="transmembrane region" description="Helical" evidence="8">
    <location>
        <begin position="316"/>
        <end position="339"/>
    </location>
</feature>
<sequence length="916" mass="103105">MIPNNNQEILSMLAEKLRKKNHGRNMVLLCAVAVGIVTLTLIFGTSAGKIQAEYTKAVRRAGSTASAVLENATEDQYRQICSLSYIKNAGKRVRAGRAESGEKKLGEISLLDQSAWEKIIRPAYTDLQGHYPKEKQEIMVSVKMLEDLGITEPTAGMKIQLTVVTGWQEKKEELFYLSGWYTSYTDSGSKAQQGYISEKKAAEWGIISEKNSEILICPSDRMSREEAEEQLYKDVKRTDTGQRITVTDPAFLTAVDQLTGSYEMAVLGVILILGGVWFLIHNILEISMIGDIRQFGLLYTIGTTKKQLRKICHRQMAGCMLVGSGLGVAFSVLLLFFGIPGLLGQEYLREYGGTKEFSVFRPEILIAAVGFTLLIIEAAIQKNMNRMIRLSCIESMHYTGKQNRSRKRRSTERQNERNRRKISAELPLLAWRNVTRQRAGFVLTVLSLFLGVETLLCTVVVTGGSDATNIYMQKPDFILAGDFCEEAKEGIRSEPDEEALDPLVTDANTADLLWNNKTDDFAPDFAPISESVRKKILALKGVDRDRSECTEGAYMNTVISEKGWSPFSDEYFRVSAESSDEGEEETDAEKSDEGEEEADVEKSDTEMERSGFPETVHILTEKEMDSLKEYAEEKNLSVDMASVEDGSGVLIYQEYGFTPEQKKMTAEVKGEPVSFCSPGSEYDKESAEVFTLNGYLDGRAKDFPELKLGWHGENMLFFLVSEKGFERLGIEKETFYMEVNVKAGQEQEVKSEIRTILTEENQRRTDQGENGILLLCRSDLLKRMSDRIHGNQMILGSIGMMLLFAGLTNYFNVMIMGRYSSKQELDVMESIGMTKKQKRKMFFWEGNWYFLLVEVLVLTVGTGILWLVRLYMEKQAAYFRFQYPAGWLAGISLGMLGILAGSCCSFRRGEKVLCTQ</sequence>
<dbReference type="EMBL" id="AZJE01000006">
    <property type="protein sequence ID" value="ETD25320.1"/>
    <property type="molecule type" value="Genomic_DNA"/>
</dbReference>
<feature type="transmembrane region" description="Helical" evidence="8">
    <location>
        <begin position="887"/>
        <end position="906"/>
    </location>
</feature>
<keyword evidence="5 8" id="KW-0472">Membrane</keyword>
<feature type="region of interest" description="Disordered" evidence="7">
    <location>
        <begin position="575"/>
        <end position="610"/>
    </location>
</feature>
<dbReference type="PATRIC" id="fig|1073376.3.peg.535"/>
<dbReference type="InterPro" id="IPR050250">
    <property type="entry name" value="Macrolide_Exporter_MacB"/>
</dbReference>
<feature type="transmembrane region" description="Helical" evidence="8">
    <location>
        <begin position="793"/>
        <end position="813"/>
    </location>
</feature>
<evidence type="ECO:0000256" key="8">
    <source>
        <dbReference type="SAM" id="Phobius"/>
    </source>
</evidence>
<evidence type="ECO:0000256" key="1">
    <source>
        <dbReference type="ARBA" id="ARBA00004651"/>
    </source>
</evidence>
<evidence type="ECO:0000256" key="3">
    <source>
        <dbReference type="ARBA" id="ARBA00022692"/>
    </source>
</evidence>
<dbReference type="GO" id="GO:0022857">
    <property type="term" value="F:transmembrane transporter activity"/>
    <property type="evidence" value="ECO:0007669"/>
    <property type="project" value="TreeGrafter"/>
</dbReference>
<dbReference type="AlphaFoldDB" id="V8CE73"/>
<comment type="caution">
    <text evidence="10">The sequence shown here is derived from an EMBL/GenBank/DDBJ whole genome shotgun (WGS) entry which is preliminary data.</text>
</comment>
<evidence type="ECO:0000313" key="11">
    <source>
        <dbReference type="Proteomes" id="UP000018683"/>
    </source>
</evidence>
<evidence type="ECO:0000256" key="7">
    <source>
        <dbReference type="SAM" id="MobiDB-lite"/>
    </source>
</evidence>
<dbReference type="STRING" id="1073376.HMPREF1202_00516"/>
<dbReference type="PANTHER" id="PTHR30572:SF4">
    <property type="entry name" value="ABC TRANSPORTER PERMEASE YTRF"/>
    <property type="match status" value="1"/>
</dbReference>
<evidence type="ECO:0000256" key="4">
    <source>
        <dbReference type="ARBA" id="ARBA00022989"/>
    </source>
</evidence>
<feature type="compositionally biased region" description="Acidic residues" evidence="7">
    <location>
        <begin position="578"/>
        <end position="599"/>
    </location>
</feature>
<feature type="region of interest" description="Disordered" evidence="7">
    <location>
        <begin position="399"/>
        <end position="419"/>
    </location>
</feature>